<proteinExistence type="inferred from homology"/>
<comment type="similarity">
    <text evidence="1 13 14">Belongs to the ATPase B chain family.</text>
</comment>
<evidence type="ECO:0000256" key="15">
    <source>
        <dbReference type="SAM" id="Coils"/>
    </source>
</evidence>
<keyword evidence="6 13" id="KW-0375">Hydrogen ion transport</keyword>
<keyword evidence="15" id="KW-0175">Coiled coil</keyword>
<name>A0A559IPC5_9BACL</name>
<evidence type="ECO:0000313" key="17">
    <source>
        <dbReference type="Proteomes" id="UP000318102"/>
    </source>
</evidence>
<reference evidence="16 17" key="1">
    <citation type="submission" date="2019-07" db="EMBL/GenBank/DDBJ databases">
        <authorList>
            <person name="Kim J."/>
        </authorList>
    </citation>
    <scope>NUCLEOTIDE SEQUENCE [LARGE SCALE GENOMIC DNA]</scope>
    <source>
        <strain evidence="16 17">N4</strain>
    </source>
</reference>
<accession>A0A559IPC5</accession>
<evidence type="ECO:0000256" key="11">
    <source>
        <dbReference type="ARBA" id="ARBA00025198"/>
    </source>
</evidence>
<comment type="subunit">
    <text evidence="13">F-type ATPases have 2 components, F(1) - the catalytic core - and F(0) - the membrane proton channel. F(1) has five subunits: alpha(3), beta(3), gamma(1), delta(1), epsilon(1). F(0) has three main subunits: a(1), b(2) and c(10-14). The alpha and beta chains form an alternating ring which encloses part of the gamma chain. F(1) is attached to F(0) by a central stalk formed by the gamma and epsilon chains, while a peripheral stalk is formed by the delta and b chains.</text>
</comment>
<dbReference type="EMBL" id="VNJK01000002">
    <property type="protein sequence ID" value="TVX89501.1"/>
    <property type="molecule type" value="Genomic_DNA"/>
</dbReference>
<keyword evidence="3 13" id="KW-1003">Cell membrane</keyword>
<dbReference type="AlphaFoldDB" id="A0A559IPC5"/>
<dbReference type="PANTHER" id="PTHR33445:SF1">
    <property type="entry name" value="ATP SYNTHASE SUBUNIT B"/>
    <property type="match status" value="1"/>
</dbReference>
<dbReference type="InterPro" id="IPR002146">
    <property type="entry name" value="ATP_synth_b/b'su_bac/chlpt"/>
</dbReference>
<dbReference type="InterPro" id="IPR050059">
    <property type="entry name" value="ATP_synthase_B_chain"/>
</dbReference>
<dbReference type="RefSeq" id="WP_144992060.1">
    <property type="nucleotide sequence ID" value="NZ_VNJK01000002.1"/>
</dbReference>
<dbReference type="PANTHER" id="PTHR33445">
    <property type="entry name" value="ATP SYNTHASE SUBUNIT B', CHLOROPLASTIC"/>
    <property type="match status" value="1"/>
</dbReference>
<evidence type="ECO:0000256" key="12">
    <source>
        <dbReference type="ARBA" id="ARBA00037847"/>
    </source>
</evidence>
<evidence type="ECO:0000256" key="1">
    <source>
        <dbReference type="ARBA" id="ARBA00005513"/>
    </source>
</evidence>
<dbReference type="GO" id="GO:0005886">
    <property type="term" value="C:plasma membrane"/>
    <property type="evidence" value="ECO:0007669"/>
    <property type="project" value="UniProtKB-SubCell"/>
</dbReference>
<organism evidence="16 17">
    <name type="scientific">Paenibacillus agilis</name>
    <dbReference type="NCBI Taxonomy" id="3020863"/>
    <lineage>
        <taxon>Bacteria</taxon>
        <taxon>Bacillati</taxon>
        <taxon>Bacillota</taxon>
        <taxon>Bacilli</taxon>
        <taxon>Bacillales</taxon>
        <taxon>Paenibacillaceae</taxon>
        <taxon>Paenibacillus</taxon>
    </lineage>
</organism>
<comment type="subcellular location">
    <subcellularLocation>
        <location evidence="13">Cell membrane</location>
        <topology evidence="13">Single-pass membrane protein</topology>
    </subcellularLocation>
    <subcellularLocation>
        <location evidence="12">Endomembrane system</location>
        <topology evidence="12">Single-pass membrane protein</topology>
    </subcellularLocation>
</comment>
<dbReference type="SUPFAM" id="SSF81573">
    <property type="entry name" value="F1F0 ATP synthase subunit B, membrane domain"/>
    <property type="match status" value="1"/>
</dbReference>
<dbReference type="GO" id="GO:0046933">
    <property type="term" value="F:proton-transporting ATP synthase activity, rotational mechanism"/>
    <property type="evidence" value="ECO:0007669"/>
    <property type="project" value="UniProtKB-UniRule"/>
</dbReference>
<dbReference type="OrthoDB" id="282095at2"/>
<dbReference type="InterPro" id="IPR005864">
    <property type="entry name" value="ATP_synth_F0_bsu_bac"/>
</dbReference>
<dbReference type="HAMAP" id="MF_01398">
    <property type="entry name" value="ATP_synth_b_bprime"/>
    <property type="match status" value="1"/>
</dbReference>
<dbReference type="Gene3D" id="1.20.5.620">
    <property type="entry name" value="F1F0 ATP synthase subunit B, membrane domain"/>
    <property type="match status" value="1"/>
</dbReference>
<keyword evidence="2 13" id="KW-0813">Transport</keyword>
<gene>
    <name evidence="13 16" type="primary">atpF</name>
    <name evidence="16" type="ORF">FPZ44_17125</name>
</gene>
<evidence type="ECO:0000256" key="9">
    <source>
        <dbReference type="ARBA" id="ARBA00023136"/>
    </source>
</evidence>
<keyword evidence="5 13" id="KW-0812">Transmembrane</keyword>
<evidence type="ECO:0000256" key="8">
    <source>
        <dbReference type="ARBA" id="ARBA00023065"/>
    </source>
</evidence>
<dbReference type="GO" id="GO:0012505">
    <property type="term" value="C:endomembrane system"/>
    <property type="evidence" value="ECO:0007669"/>
    <property type="project" value="UniProtKB-SubCell"/>
</dbReference>
<dbReference type="InterPro" id="IPR028987">
    <property type="entry name" value="ATP_synth_B-like_membr_sf"/>
</dbReference>
<comment type="function">
    <text evidence="11 13">F(1)F(0) ATP synthase produces ATP from ADP in the presence of a proton or sodium gradient. F-type ATPases consist of two structural domains, F(1) containing the extramembraneous catalytic core and F(0) containing the membrane proton channel, linked together by a central stalk and a peripheral stalk. During catalysis, ATP synthesis in the catalytic domain of F(1) is coupled via a rotary mechanism of the central stalk subunits to proton translocation.</text>
</comment>
<evidence type="ECO:0000256" key="7">
    <source>
        <dbReference type="ARBA" id="ARBA00022989"/>
    </source>
</evidence>
<evidence type="ECO:0000256" key="6">
    <source>
        <dbReference type="ARBA" id="ARBA00022781"/>
    </source>
</evidence>
<evidence type="ECO:0000256" key="4">
    <source>
        <dbReference type="ARBA" id="ARBA00022547"/>
    </source>
</evidence>
<dbReference type="CDD" id="cd06503">
    <property type="entry name" value="ATP-synt_Fo_b"/>
    <property type="match status" value="1"/>
</dbReference>
<evidence type="ECO:0000256" key="10">
    <source>
        <dbReference type="ARBA" id="ARBA00023310"/>
    </source>
</evidence>
<evidence type="ECO:0000256" key="2">
    <source>
        <dbReference type="ARBA" id="ARBA00022448"/>
    </source>
</evidence>
<keyword evidence="10 13" id="KW-0066">ATP synthesis</keyword>
<comment type="function">
    <text evidence="13">Component of the F(0) channel, it forms part of the peripheral stalk, linking F(1) to F(0).</text>
</comment>
<dbReference type="NCBIfam" id="TIGR01144">
    <property type="entry name" value="ATP_synt_b"/>
    <property type="match status" value="1"/>
</dbReference>
<protein>
    <recommendedName>
        <fullName evidence="13">ATP synthase subunit b</fullName>
    </recommendedName>
    <alternativeName>
        <fullName evidence="13">ATP synthase F(0) sector subunit b</fullName>
    </alternativeName>
    <alternativeName>
        <fullName evidence="13">ATPase subunit I</fullName>
    </alternativeName>
    <alternativeName>
        <fullName evidence="13">F-type ATPase subunit b</fullName>
        <shortName evidence="13">F-ATPase subunit b</shortName>
    </alternativeName>
</protein>
<dbReference type="Proteomes" id="UP000318102">
    <property type="component" value="Unassembled WGS sequence"/>
</dbReference>
<evidence type="ECO:0000313" key="16">
    <source>
        <dbReference type="EMBL" id="TVX89501.1"/>
    </source>
</evidence>
<evidence type="ECO:0000256" key="14">
    <source>
        <dbReference type="RuleBase" id="RU003848"/>
    </source>
</evidence>
<keyword evidence="9 13" id="KW-0472">Membrane</keyword>
<evidence type="ECO:0000256" key="3">
    <source>
        <dbReference type="ARBA" id="ARBA00022475"/>
    </source>
</evidence>
<evidence type="ECO:0000256" key="5">
    <source>
        <dbReference type="ARBA" id="ARBA00022692"/>
    </source>
</evidence>
<dbReference type="GO" id="GO:0046961">
    <property type="term" value="F:proton-transporting ATPase activity, rotational mechanism"/>
    <property type="evidence" value="ECO:0007669"/>
    <property type="project" value="TreeGrafter"/>
</dbReference>
<keyword evidence="8 13" id="KW-0406">Ion transport</keyword>
<dbReference type="Pfam" id="PF00430">
    <property type="entry name" value="ATP-synt_B"/>
    <property type="match status" value="1"/>
</dbReference>
<evidence type="ECO:0000256" key="13">
    <source>
        <dbReference type="HAMAP-Rule" id="MF_01398"/>
    </source>
</evidence>
<sequence>MAFIWENFVFAILGFLILYVLLQKYAFKPLLEVMEKRRLLVKQQMDDAATSRTQAQAYVEEQKEALSTARKEAYDIIEQAKQTSVRQADEIIDKAKQETVRLKDEAARDIENEKNKAVDELRQEVGSLSVAIASKLLKKQVDEKDQAQLVDEYLNEVGGKQ</sequence>
<feature type="coiled-coil region" evidence="15">
    <location>
        <begin position="85"/>
        <end position="123"/>
    </location>
</feature>
<keyword evidence="7 13" id="KW-1133">Transmembrane helix</keyword>
<keyword evidence="17" id="KW-1185">Reference proteome</keyword>
<comment type="caution">
    <text evidence="16">The sequence shown here is derived from an EMBL/GenBank/DDBJ whole genome shotgun (WGS) entry which is preliminary data.</text>
</comment>
<keyword evidence="4 13" id="KW-0138">CF(0)</keyword>
<dbReference type="GO" id="GO:0045259">
    <property type="term" value="C:proton-transporting ATP synthase complex"/>
    <property type="evidence" value="ECO:0007669"/>
    <property type="project" value="UniProtKB-KW"/>
</dbReference>